<dbReference type="CDD" id="cd16916">
    <property type="entry name" value="HATPase_CheA-like"/>
    <property type="match status" value="1"/>
</dbReference>
<dbReference type="Gene3D" id="1.10.287.560">
    <property type="entry name" value="Histidine kinase CheA-like, homodimeric domain"/>
    <property type="match status" value="1"/>
</dbReference>
<dbReference type="InterPro" id="IPR036641">
    <property type="entry name" value="HPT_dom_sf"/>
</dbReference>
<dbReference type="Pfam" id="PF01584">
    <property type="entry name" value="CheW"/>
    <property type="match status" value="1"/>
</dbReference>
<dbReference type="Proteomes" id="UP000441717">
    <property type="component" value="Unassembled WGS sequence"/>
</dbReference>
<organism evidence="19 20">
    <name type="scientific">Desulfofundulus thermobenzoicus</name>
    <dbReference type="NCBI Taxonomy" id="29376"/>
    <lineage>
        <taxon>Bacteria</taxon>
        <taxon>Bacillati</taxon>
        <taxon>Bacillota</taxon>
        <taxon>Clostridia</taxon>
        <taxon>Eubacteriales</taxon>
        <taxon>Peptococcaceae</taxon>
        <taxon>Desulfofundulus</taxon>
    </lineage>
</organism>
<keyword evidence="11" id="KW-0067">ATP-binding</keyword>
<evidence type="ECO:0000256" key="13">
    <source>
        <dbReference type="ARBA" id="ARBA00035100"/>
    </source>
</evidence>
<dbReference type="InterPro" id="IPR051315">
    <property type="entry name" value="Bact_Chemotaxis_CheA"/>
</dbReference>
<dbReference type="SUPFAM" id="SSF47384">
    <property type="entry name" value="Homodimeric domain of signal transducing histidine kinase"/>
    <property type="match status" value="1"/>
</dbReference>
<dbReference type="PANTHER" id="PTHR43395">
    <property type="entry name" value="SENSOR HISTIDINE KINASE CHEA"/>
    <property type="match status" value="1"/>
</dbReference>
<dbReference type="PROSITE" id="PS50851">
    <property type="entry name" value="CHEW"/>
    <property type="match status" value="1"/>
</dbReference>
<evidence type="ECO:0000259" key="18">
    <source>
        <dbReference type="PROSITE" id="PS50894"/>
    </source>
</evidence>
<feature type="compositionally biased region" description="Low complexity" evidence="15">
    <location>
        <begin position="191"/>
        <end position="202"/>
    </location>
</feature>
<name>A0A6N7INS9_9FIRM</name>
<dbReference type="CDD" id="cd00731">
    <property type="entry name" value="CheA_reg"/>
    <property type="match status" value="1"/>
</dbReference>
<dbReference type="Gene3D" id="3.30.70.1110">
    <property type="entry name" value="Histidine kinase CheA-like, P2 response regulator-binding domain"/>
    <property type="match status" value="1"/>
</dbReference>
<evidence type="ECO:0000256" key="9">
    <source>
        <dbReference type="ARBA" id="ARBA00022741"/>
    </source>
</evidence>
<keyword evidence="5" id="KW-0963">Cytoplasm</keyword>
<dbReference type="Gene3D" id="1.20.120.160">
    <property type="entry name" value="HPT domain"/>
    <property type="match status" value="1"/>
</dbReference>
<dbReference type="GO" id="GO:0000155">
    <property type="term" value="F:phosphorelay sensor kinase activity"/>
    <property type="evidence" value="ECO:0007669"/>
    <property type="project" value="InterPro"/>
</dbReference>
<dbReference type="SMART" id="SM00260">
    <property type="entry name" value="CheW"/>
    <property type="match status" value="1"/>
</dbReference>
<dbReference type="InterPro" id="IPR037052">
    <property type="entry name" value="CheA-like_P2_sf"/>
</dbReference>
<feature type="modified residue" description="Phosphohistidine" evidence="14">
    <location>
        <position position="46"/>
    </location>
</feature>
<dbReference type="InterPro" id="IPR035891">
    <property type="entry name" value="CheY-binding_CheA"/>
</dbReference>
<dbReference type="InterPro" id="IPR036097">
    <property type="entry name" value="HisK_dim/P_sf"/>
</dbReference>
<keyword evidence="12" id="KW-0902">Two-component regulatory system</keyword>
<dbReference type="SUPFAM" id="SSF55874">
    <property type="entry name" value="ATPase domain of HSP90 chaperone/DNA topoisomerase II/histidine kinase"/>
    <property type="match status" value="1"/>
</dbReference>
<keyword evidence="6" id="KW-0145">Chemotaxis</keyword>
<comment type="caution">
    <text evidence="19">The sequence shown here is derived from an EMBL/GenBank/DDBJ whole genome shotgun (WGS) entry which is preliminary data.</text>
</comment>
<dbReference type="InterPro" id="IPR005467">
    <property type="entry name" value="His_kinase_dom"/>
</dbReference>
<dbReference type="SUPFAM" id="SSF50341">
    <property type="entry name" value="CheW-like"/>
    <property type="match status" value="1"/>
</dbReference>
<evidence type="ECO:0000256" key="2">
    <source>
        <dbReference type="ARBA" id="ARBA00004496"/>
    </source>
</evidence>
<dbReference type="PROSITE" id="PS50109">
    <property type="entry name" value="HIS_KIN"/>
    <property type="match status" value="1"/>
</dbReference>
<dbReference type="EC" id="2.7.13.3" evidence="3"/>
<dbReference type="InterPro" id="IPR036061">
    <property type="entry name" value="CheW-like_dom_sf"/>
</dbReference>
<dbReference type="EMBL" id="WHYR01000009">
    <property type="protein sequence ID" value="MQL51561.1"/>
    <property type="molecule type" value="Genomic_DNA"/>
</dbReference>
<keyword evidence="8" id="KW-0808">Transferase</keyword>
<evidence type="ECO:0000256" key="8">
    <source>
        <dbReference type="ARBA" id="ARBA00022679"/>
    </source>
</evidence>
<dbReference type="InterPro" id="IPR010808">
    <property type="entry name" value="CheA_P2-bd"/>
</dbReference>
<dbReference type="InterPro" id="IPR036890">
    <property type="entry name" value="HATPase_C_sf"/>
</dbReference>
<feature type="domain" description="CheW-like" evidence="17">
    <location>
        <begin position="611"/>
        <end position="743"/>
    </location>
</feature>
<dbReference type="InterPro" id="IPR004105">
    <property type="entry name" value="CheA-like_dim"/>
</dbReference>
<keyword evidence="10" id="KW-0418">Kinase</keyword>
<keyword evidence="7 14" id="KW-0597">Phosphoprotein</keyword>
<dbReference type="AlphaFoldDB" id="A0A6N7INS9"/>
<proteinExistence type="predicted"/>
<dbReference type="SMART" id="SM00387">
    <property type="entry name" value="HATPase_c"/>
    <property type="match status" value="1"/>
</dbReference>
<dbReference type="SUPFAM" id="SSF55052">
    <property type="entry name" value="CheY-binding domain of CheA"/>
    <property type="match status" value="1"/>
</dbReference>
<dbReference type="RefSeq" id="WP_152945494.1">
    <property type="nucleotide sequence ID" value="NZ_WHYR01000009.1"/>
</dbReference>
<dbReference type="InterPro" id="IPR008207">
    <property type="entry name" value="Sig_transdc_His_kin_Hpt_dom"/>
</dbReference>
<gene>
    <name evidence="19" type="ORF">GFC01_04640</name>
</gene>
<keyword evidence="20" id="KW-1185">Reference proteome</keyword>
<dbReference type="PANTHER" id="PTHR43395:SF10">
    <property type="entry name" value="CHEMOTAXIS PROTEIN CHEA"/>
    <property type="match status" value="1"/>
</dbReference>
<evidence type="ECO:0000256" key="5">
    <source>
        <dbReference type="ARBA" id="ARBA00022490"/>
    </source>
</evidence>
<evidence type="ECO:0000256" key="15">
    <source>
        <dbReference type="SAM" id="MobiDB-lite"/>
    </source>
</evidence>
<sequence>MFTEEEIAVFMEELEEKLQVINDNVLLLERDGGSPEVIQEIFRAAHTIKGSSAVMGYEKMSTLTHEIENLFDRLRQGTMAVTETLVDTLFEALDALKLLKEEILAGTDEVDIDPVMEKLRQCQQGCPAPLEGAPGKAAAPEAAAASVTFREEGAPPATPPGENAGTIRGSTPPTASGGMPASFAAGSPLEPASGAASSATSAPVPPAPGEPAGQAPYRLQLTLEEAVEDVIREAEVRGFQAYQVDIGIDQGCQMKGVRAFLIFETLQQTGEIIKSVPAAEDLQEGRYGPGFTVVLITREDAGQIHNLVFSIAEVSSVEVHPIRLQFPEKVQAPGDRVEQAARKEQPANGKSSVKTVRVDVQKLDTLMNLVGELVIDRTRLDRFVEVFESKYGSDDLAENIVEISNHLGQVTNDLQEEIMKARMLPVAQVFNRLPRMVRDLAHKMGKEIDFIIEGRETELDRNVIEVIGDPLIHLLRNAVDHGIEPPEERVRLGKPRAGRVLLKAAYVESHIVITLKDDGRGMDPERIRQKAVEKGLMTREQAARASEREILDLIFTPGFSTAGTVSDISGRGVGMDIVRNQIEQINGSVEFNTAPGKGTTFTIKLPLTLAIIRALMVALGDHVYAFPLTNVVETLSLKPGEIRRVRHAEVIVVRGHVLPLVRLAHLFQEKSREEGKLSVVILGSGDRKVGVVVDRLIGEQEIVIKSLGSYLGQVPGLSGATILGDGRVALIVDARGIVKDAGVEEVIYEVHRAG</sequence>
<keyword evidence="9" id="KW-0547">Nucleotide-binding</keyword>
<dbReference type="InterPro" id="IPR037006">
    <property type="entry name" value="CheA-like_homodim_sf"/>
</dbReference>
<dbReference type="Gene3D" id="2.30.30.40">
    <property type="entry name" value="SH3 Domains"/>
    <property type="match status" value="1"/>
</dbReference>
<dbReference type="SMART" id="SM00073">
    <property type="entry name" value="HPT"/>
    <property type="match status" value="1"/>
</dbReference>
<dbReference type="InterPro" id="IPR004358">
    <property type="entry name" value="Sig_transdc_His_kin-like_C"/>
</dbReference>
<evidence type="ECO:0000256" key="6">
    <source>
        <dbReference type="ARBA" id="ARBA00022500"/>
    </source>
</evidence>
<evidence type="ECO:0000313" key="19">
    <source>
        <dbReference type="EMBL" id="MQL51561.1"/>
    </source>
</evidence>
<accession>A0A6N7INS9</accession>
<evidence type="ECO:0000256" key="3">
    <source>
        <dbReference type="ARBA" id="ARBA00012438"/>
    </source>
</evidence>
<dbReference type="GO" id="GO:0005737">
    <property type="term" value="C:cytoplasm"/>
    <property type="evidence" value="ECO:0007669"/>
    <property type="project" value="UniProtKB-SubCell"/>
</dbReference>
<dbReference type="Pfam" id="PF02518">
    <property type="entry name" value="HATPase_c"/>
    <property type="match status" value="1"/>
</dbReference>
<dbReference type="SUPFAM" id="SSF47226">
    <property type="entry name" value="Histidine-containing phosphotransfer domain, HPT domain"/>
    <property type="match status" value="1"/>
</dbReference>
<evidence type="ECO:0000256" key="10">
    <source>
        <dbReference type="ARBA" id="ARBA00022777"/>
    </source>
</evidence>
<evidence type="ECO:0000256" key="4">
    <source>
        <dbReference type="ARBA" id="ARBA00021495"/>
    </source>
</evidence>
<evidence type="ECO:0000256" key="14">
    <source>
        <dbReference type="PROSITE-ProRule" id="PRU00110"/>
    </source>
</evidence>
<dbReference type="Pfam" id="PF01627">
    <property type="entry name" value="Hpt"/>
    <property type="match status" value="1"/>
</dbReference>
<dbReference type="CDD" id="cd00088">
    <property type="entry name" value="HPT"/>
    <property type="match status" value="1"/>
</dbReference>
<dbReference type="PRINTS" id="PR00344">
    <property type="entry name" value="BCTRLSENSOR"/>
</dbReference>
<dbReference type="InterPro" id="IPR002545">
    <property type="entry name" value="CheW-lke_dom"/>
</dbReference>
<dbReference type="FunFam" id="2.30.30.40:FF:000048">
    <property type="entry name" value="Chemotaxis protein CheA, putative"/>
    <property type="match status" value="1"/>
</dbReference>
<dbReference type="OrthoDB" id="9803176at2"/>
<evidence type="ECO:0000313" key="20">
    <source>
        <dbReference type="Proteomes" id="UP000441717"/>
    </source>
</evidence>
<dbReference type="FunFam" id="3.30.565.10:FF:000016">
    <property type="entry name" value="Chemotaxis protein CheA, putative"/>
    <property type="match status" value="1"/>
</dbReference>
<protein>
    <recommendedName>
        <fullName evidence="4">Chemotaxis protein CheA</fullName>
        <ecNumber evidence="3">2.7.13.3</ecNumber>
    </recommendedName>
</protein>
<comment type="subcellular location">
    <subcellularLocation>
        <location evidence="2">Cytoplasm</location>
    </subcellularLocation>
</comment>
<feature type="domain" description="HPt" evidence="18">
    <location>
        <begin position="1"/>
        <end position="103"/>
    </location>
</feature>
<evidence type="ECO:0000259" key="16">
    <source>
        <dbReference type="PROSITE" id="PS50109"/>
    </source>
</evidence>
<reference evidence="19 20" key="1">
    <citation type="submission" date="2019-10" db="EMBL/GenBank/DDBJ databases">
        <title>Comparative genomics of sulfur disproportionating microorganisms.</title>
        <authorList>
            <person name="Ward L.M."/>
            <person name="Bertran E."/>
            <person name="Johnston D."/>
        </authorList>
    </citation>
    <scope>NUCLEOTIDE SEQUENCE [LARGE SCALE GENOMIC DNA]</scope>
    <source>
        <strain evidence="19 20">DSM 14055</strain>
    </source>
</reference>
<dbReference type="GO" id="GO:0005524">
    <property type="term" value="F:ATP binding"/>
    <property type="evidence" value="ECO:0007669"/>
    <property type="project" value="UniProtKB-KW"/>
</dbReference>
<feature type="compositionally biased region" description="Basic and acidic residues" evidence="15">
    <location>
        <begin position="335"/>
        <end position="345"/>
    </location>
</feature>
<evidence type="ECO:0000256" key="12">
    <source>
        <dbReference type="ARBA" id="ARBA00023012"/>
    </source>
</evidence>
<dbReference type="Pfam" id="PF02895">
    <property type="entry name" value="H-kinase_dim"/>
    <property type="match status" value="1"/>
</dbReference>
<feature type="domain" description="Histidine kinase" evidence="16">
    <location>
        <begin position="368"/>
        <end position="609"/>
    </location>
</feature>
<dbReference type="InterPro" id="IPR003594">
    <property type="entry name" value="HATPase_dom"/>
</dbReference>
<dbReference type="GO" id="GO:0006935">
    <property type="term" value="P:chemotaxis"/>
    <property type="evidence" value="ECO:0007669"/>
    <property type="project" value="UniProtKB-KW"/>
</dbReference>
<feature type="compositionally biased region" description="Low complexity" evidence="15">
    <location>
        <begin position="131"/>
        <end position="145"/>
    </location>
</feature>
<evidence type="ECO:0000259" key="17">
    <source>
        <dbReference type="PROSITE" id="PS50851"/>
    </source>
</evidence>
<comment type="catalytic activity">
    <reaction evidence="1">
        <text>ATP + protein L-histidine = ADP + protein N-phospho-L-histidine.</text>
        <dbReference type="EC" id="2.7.13.3"/>
    </reaction>
</comment>
<feature type="region of interest" description="Disordered" evidence="15">
    <location>
        <begin position="131"/>
        <end position="214"/>
    </location>
</feature>
<evidence type="ECO:0000256" key="1">
    <source>
        <dbReference type="ARBA" id="ARBA00000085"/>
    </source>
</evidence>
<dbReference type="PROSITE" id="PS50894">
    <property type="entry name" value="HPT"/>
    <property type="match status" value="1"/>
</dbReference>
<evidence type="ECO:0000256" key="11">
    <source>
        <dbReference type="ARBA" id="ARBA00022840"/>
    </source>
</evidence>
<feature type="region of interest" description="Disordered" evidence="15">
    <location>
        <begin position="333"/>
        <end position="352"/>
    </location>
</feature>
<dbReference type="SMART" id="SM01231">
    <property type="entry name" value="H-kinase_dim"/>
    <property type="match status" value="1"/>
</dbReference>
<dbReference type="Gene3D" id="3.30.565.10">
    <property type="entry name" value="Histidine kinase-like ATPase, C-terminal domain"/>
    <property type="match status" value="1"/>
</dbReference>
<evidence type="ECO:0000256" key="7">
    <source>
        <dbReference type="ARBA" id="ARBA00022553"/>
    </source>
</evidence>
<comment type="function">
    <text evidence="13">Involved in the transmission of sensory signals from the chemoreceptors to the flagellar motors. CheA is autophosphorylated; it can transfer its phosphate group to either CheB or CheY.</text>
</comment>
<dbReference type="Pfam" id="PF07194">
    <property type="entry name" value="P2"/>
    <property type="match status" value="1"/>
</dbReference>